<name>S8FJP4_FOMSC</name>
<sequence>MLILPTFYAWSQEHIQRVFEAKTSADCLQALNDTFAQNIELTLNGTPIPRTYLESAIMGMVEASGFRLSVEWLNAVEVSRDGSLRVSIRSGALGGYYVIRNLRRQLPGSKTHMLYERHKSINASIESESSDPGIDSRRIVKLAIVATDRPMRRTTNT</sequence>
<evidence type="ECO:0000313" key="1">
    <source>
        <dbReference type="EMBL" id="EPT01626.1"/>
    </source>
</evidence>
<dbReference type="Proteomes" id="UP000015241">
    <property type="component" value="Unassembled WGS sequence"/>
</dbReference>
<accession>S8FJP4</accession>
<protein>
    <submittedName>
        <fullName evidence="1">Uncharacterized protein</fullName>
    </submittedName>
</protein>
<dbReference type="InParanoid" id="S8FJP4"/>
<reference evidence="1 2" key="1">
    <citation type="journal article" date="2012" name="Science">
        <title>The Paleozoic origin of enzymatic lignin decomposition reconstructed from 31 fungal genomes.</title>
        <authorList>
            <person name="Floudas D."/>
            <person name="Binder M."/>
            <person name="Riley R."/>
            <person name="Barry K."/>
            <person name="Blanchette R.A."/>
            <person name="Henrissat B."/>
            <person name="Martinez A.T."/>
            <person name="Otillar R."/>
            <person name="Spatafora J.W."/>
            <person name="Yadav J.S."/>
            <person name="Aerts A."/>
            <person name="Benoit I."/>
            <person name="Boyd A."/>
            <person name="Carlson A."/>
            <person name="Copeland A."/>
            <person name="Coutinho P.M."/>
            <person name="de Vries R.P."/>
            <person name="Ferreira P."/>
            <person name="Findley K."/>
            <person name="Foster B."/>
            <person name="Gaskell J."/>
            <person name="Glotzer D."/>
            <person name="Gorecki P."/>
            <person name="Heitman J."/>
            <person name="Hesse C."/>
            <person name="Hori C."/>
            <person name="Igarashi K."/>
            <person name="Jurgens J.A."/>
            <person name="Kallen N."/>
            <person name="Kersten P."/>
            <person name="Kohler A."/>
            <person name="Kuees U."/>
            <person name="Kumar T.K.A."/>
            <person name="Kuo A."/>
            <person name="LaButti K."/>
            <person name="Larrondo L.F."/>
            <person name="Lindquist E."/>
            <person name="Ling A."/>
            <person name="Lombard V."/>
            <person name="Lucas S."/>
            <person name="Lundell T."/>
            <person name="Martin R."/>
            <person name="McLaughlin D.J."/>
            <person name="Morgenstern I."/>
            <person name="Morin E."/>
            <person name="Murat C."/>
            <person name="Nagy L.G."/>
            <person name="Nolan M."/>
            <person name="Ohm R.A."/>
            <person name="Patyshakuliyeva A."/>
            <person name="Rokas A."/>
            <person name="Ruiz-Duenas F.J."/>
            <person name="Sabat G."/>
            <person name="Salamov A."/>
            <person name="Samejima M."/>
            <person name="Schmutz J."/>
            <person name="Slot J.C."/>
            <person name="St John F."/>
            <person name="Stenlid J."/>
            <person name="Sun H."/>
            <person name="Sun S."/>
            <person name="Syed K."/>
            <person name="Tsang A."/>
            <person name="Wiebenga A."/>
            <person name="Young D."/>
            <person name="Pisabarro A."/>
            <person name="Eastwood D.C."/>
            <person name="Martin F."/>
            <person name="Cullen D."/>
            <person name="Grigoriev I.V."/>
            <person name="Hibbett D.S."/>
        </authorList>
    </citation>
    <scope>NUCLEOTIDE SEQUENCE</scope>
    <source>
        <strain evidence="2">FP-58527</strain>
    </source>
</reference>
<dbReference type="AlphaFoldDB" id="S8FJP4"/>
<organism evidence="1 2">
    <name type="scientific">Fomitopsis schrenkii</name>
    <name type="common">Brown rot fungus</name>
    <dbReference type="NCBI Taxonomy" id="2126942"/>
    <lineage>
        <taxon>Eukaryota</taxon>
        <taxon>Fungi</taxon>
        <taxon>Dikarya</taxon>
        <taxon>Basidiomycota</taxon>
        <taxon>Agaricomycotina</taxon>
        <taxon>Agaricomycetes</taxon>
        <taxon>Polyporales</taxon>
        <taxon>Fomitopsis</taxon>
    </lineage>
</organism>
<dbReference type="eggNOG" id="ENOG502SSFD">
    <property type="taxonomic scope" value="Eukaryota"/>
</dbReference>
<dbReference type="HOGENOM" id="CLU_117778_0_0_1"/>
<dbReference type="STRING" id="743788.S8FJP4"/>
<proteinExistence type="predicted"/>
<gene>
    <name evidence="1" type="ORF">FOMPIDRAFT_1119712</name>
</gene>
<keyword evidence="2" id="KW-1185">Reference proteome</keyword>
<dbReference type="EMBL" id="KE504140">
    <property type="protein sequence ID" value="EPT01626.1"/>
    <property type="molecule type" value="Genomic_DNA"/>
</dbReference>
<evidence type="ECO:0000313" key="2">
    <source>
        <dbReference type="Proteomes" id="UP000015241"/>
    </source>
</evidence>
<dbReference type="OrthoDB" id="2845803at2759"/>